<dbReference type="RefSeq" id="WP_369918719.1">
    <property type="nucleotide sequence ID" value="NZ_JBCLSQ010000024.1"/>
</dbReference>
<dbReference type="EMBL" id="JBCLSQ010000024">
    <property type="protein sequence ID" value="MEY8538617.1"/>
    <property type="molecule type" value="Genomic_DNA"/>
</dbReference>
<gene>
    <name evidence="5" type="ORF">AALM99_09205</name>
</gene>
<protein>
    <submittedName>
        <fullName evidence="5">MucBP domain-containing protein</fullName>
    </submittedName>
</protein>
<dbReference type="Gene3D" id="3.10.20.470">
    <property type="match status" value="1"/>
</dbReference>
<feature type="domain" description="Mucin binding" evidence="4">
    <location>
        <begin position="1155"/>
        <end position="1232"/>
    </location>
</feature>
<feature type="domain" description="MucBP" evidence="3">
    <location>
        <begin position="990"/>
        <end position="1066"/>
    </location>
</feature>
<keyword evidence="1" id="KW-0677">Repeat</keyword>
<reference evidence="5 6" key="1">
    <citation type="submission" date="2024-03" db="EMBL/GenBank/DDBJ databases">
        <title>Mouse gut bacterial collection (mGBC) of GemPharmatech.</title>
        <authorList>
            <person name="He Y."/>
            <person name="Dong L."/>
            <person name="Wu D."/>
            <person name="Gao X."/>
            <person name="Lin Z."/>
        </authorList>
    </citation>
    <scope>NUCLEOTIDE SEQUENCE [LARGE SCALE GENOMIC DNA]</scope>
    <source>
        <strain evidence="5 6">20-218</strain>
    </source>
</reference>
<accession>A0ABV4DDF1</accession>
<organism evidence="5 6">
    <name type="scientific">Lactococcus muris</name>
    <dbReference type="NCBI Taxonomy" id="2941330"/>
    <lineage>
        <taxon>Bacteria</taxon>
        <taxon>Bacillati</taxon>
        <taxon>Bacillota</taxon>
        <taxon>Bacilli</taxon>
        <taxon>Lactobacillales</taxon>
        <taxon>Streptococcaceae</taxon>
        <taxon>Lactococcus</taxon>
    </lineage>
</organism>
<keyword evidence="6" id="KW-1185">Reference proteome</keyword>
<feature type="region of interest" description="Disordered" evidence="2">
    <location>
        <begin position="1236"/>
        <end position="1271"/>
    </location>
</feature>
<dbReference type="InterPro" id="IPR009459">
    <property type="entry name" value="MucBP_dom"/>
</dbReference>
<proteinExistence type="predicted"/>
<dbReference type="Gene3D" id="3.10.20.320">
    <property type="entry name" value="Putative peptidoglycan bound protein (lpxtg motif)"/>
    <property type="match status" value="1"/>
</dbReference>
<dbReference type="Proteomes" id="UP001565242">
    <property type="component" value="Unassembled WGS sequence"/>
</dbReference>
<evidence type="ECO:0000259" key="4">
    <source>
        <dbReference type="Pfam" id="PF17965"/>
    </source>
</evidence>
<evidence type="ECO:0000256" key="2">
    <source>
        <dbReference type="SAM" id="MobiDB-lite"/>
    </source>
</evidence>
<feature type="domain" description="MucBP" evidence="3">
    <location>
        <begin position="1092"/>
        <end position="1137"/>
    </location>
</feature>
<evidence type="ECO:0000313" key="6">
    <source>
        <dbReference type="Proteomes" id="UP001565242"/>
    </source>
</evidence>
<dbReference type="Pfam" id="PF17965">
    <property type="entry name" value="MucBP_2"/>
    <property type="match status" value="1"/>
</dbReference>
<evidence type="ECO:0000259" key="3">
    <source>
        <dbReference type="Pfam" id="PF06458"/>
    </source>
</evidence>
<dbReference type="Pfam" id="PF06458">
    <property type="entry name" value="MucBP"/>
    <property type="match status" value="2"/>
</dbReference>
<evidence type="ECO:0000256" key="1">
    <source>
        <dbReference type="ARBA" id="ARBA00022737"/>
    </source>
</evidence>
<comment type="caution">
    <text evidence="5">The sequence shown here is derived from an EMBL/GenBank/DDBJ whole genome shotgun (WGS) entry which is preliminary data.</text>
</comment>
<feature type="non-terminal residue" evidence="5">
    <location>
        <position position="1271"/>
    </location>
</feature>
<name>A0ABV4DDF1_9LACT</name>
<dbReference type="InterPro" id="IPR041558">
    <property type="entry name" value="MucBP_2"/>
</dbReference>
<feature type="compositionally biased region" description="Polar residues" evidence="2">
    <location>
        <begin position="24"/>
        <end position="51"/>
    </location>
</feature>
<feature type="region of interest" description="Disordered" evidence="2">
    <location>
        <begin position="23"/>
        <end position="62"/>
    </location>
</feature>
<sequence length="1271" mass="134352">MVLFGPSDILGAADVITHPLEGETSVTSAPNTGSSADNVKPNTVTNEAASTETDKGSGTEGVGKLRRVSTAAAEAMNLSLDMNASTTTTEHDVSFNLTSDGVGWPSSPAESKQFGVAGNFTAGQVITITVPKGIVVSTYDAVAGMTVSKSQSGENTVLTYTATTDITASFNVSYYFGTQGNNAQFAPGSTALPVTVTSDATTVSGNIIAVNPTTSSATARVHNTAVSNNVFTADGNSTYNFVLGIKTTPDFTDSSQQITQAIHAKMSGVIHVPKGFVLTGASVANYLDTQANAPTDGSAVPPIPSGLTQPGGAGSDIIVSDIVGGGYNRYNEAFLYLYGYFATGTEAGTYNFSTDLSLHPQYYDGTVGNIPVSRGSFSDITIGSANPGTMTAKYGGVLEGYDANSLDLDHAGFYSKTISKDTGVTGFVTGKTSDTSVNKITTLPTVAVDFLDTTVNQTNELRDYKVTLPEKWCGNTTDIVLSTISRGIVSDSGNENNNGPFTVVMDNGSTYTVSSLNSADAAITSAISAGAHIKSISAQAKILAGNNIQVQLRNAVIEDGAYNNGDRVPIQLDVHSVTSNTDISVVGHLKYFDESTVSSSQFSVRNTLDYNISGTYTQGQTFTTGAKWTLLNKETTLTNSIDGRILIPGTAIAGATADVKLPTIIISSVDKGMIDLDQSKLGDWGWRYNGKKYSPVITDMGIDPTTGEHLTKLDFSQYTVTIPADTNPDRAFMFPDALPWKVSDIAAPATGVTSHWISQLIDNNKDELHPVYGGKTYDGSTGMKWTVTAPAHIAAKVGIAGSKTGENTFYTEKTGSAGFDRGVKSDDSDDNNSGRIMLSVTNGSPGDYTNAQEVAVLPSVENGDKFTLNLTGPVNGIQGTGARVLYSTKTYSLPKSGSYQSLDLTTSDWVDESKVNDWSTVRSVALVSDKLASQNVLAGYLPVAVADIKNTKIADTATVQSYSYAKGAIEGSDLSTNTPMKAQIYGIPQINVHYVETTDGTTSNGNVLADTETITGVDTNGTNPAYKTYQSQKKDIPGYTYKGLAQNSAPASGTLTDDTNDVTYLYARDEQKVQIHYINVSGSDKTSDWKPEDGVELKDALQTLTGGSGETYTNTLAVPKGYDLVSADSGATSGSYDFDSNVTQDEYVYVKAQSQRVLYNVIDDTTKTNLESSVLFDSGDTDAPLSKTQEDLQKIAETYESKGYKVDSVDKLPSKFDNDKNQDQIVNIYLSHLTTVVTPEQPGTPGSPIDPNQPDGPKWPEGTDKSSLSKT</sequence>
<evidence type="ECO:0000313" key="5">
    <source>
        <dbReference type="EMBL" id="MEY8538617.1"/>
    </source>
</evidence>